<feature type="region of interest" description="Disordered" evidence="5">
    <location>
        <begin position="792"/>
        <end position="813"/>
    </location>
</feature>
<name>A0ABD3F6Y7_9STRA</name>
<feature type="compositionally biased region" description="Low complexity" evidence="5">
    <location>
        <begin position="96"/>
        <end position="111"/>
    </location>
</feature>
<evidence type="ECO:0000256" key="4">
    <source>
        <dbReference type="ARBA" id="ARBA00022807"/>
    </source>
</evidence>
<feature type="domain" description="Ubiquitin-like protease family profile" evidence="6">
    <location>
        <begin position="542"/>
        <end position="734"/>
    </location>
</feature>
<evidence type="ECO:0000313" key="7">
    <source>
        <dbReference type="EMBL" id="KAL3661732.1"/>
    </source>
</evidence>
<feature type="compositionally biased region" description="Polar residues" evidence="5">
    <location>
        <begin position="23"/>
        <end position="45"/>
    </location>
</feature>
<dbReference type="GO" id="GO:0008234">
    <property type="term" value="F:cysteine-type peptidase activity"/>
    <property type="evidence" value="ECO:0007669"/>
    <property type="project" value="UniProtKB-KW"/>
</dbReference>
<keyword evidence="3" id="KW-0378">Hydrolase</keyword>
<feature type="region of interest" description="Disordered" evidence="5">
    <location>
        <begin position="1"/>
        <end position="112"/>
    </location>
</feature>
<dbReference type="Pfam" id="PF02902">
    <property type="entry name" value="Peptidase_C48"/>
    <property type="match status" value="1"/>
</dbReference>
<feature type="compositionally biased region" description="Basic and acidic residues" evidence="5">
    <location>
        <begin position="795"/>
        <end position="804"/>
    </location>
</feature>
<evidence type="ECO:0000256" key="3">
    <source>
        <dbReference type="ARBA" id="ARBA00022801"/>
    </source>
</evidence>
<dbReference type="EMBL" id="JBIMZQ010000034">
    <property type="protein sequence ID" value="KAL3661732.1"/>
    <property type="molecule type" value="Genomic_DNA"/>
</dbReference>
<gene>
    <name evidence="7" type="ORF">V7S43_013030</name>
</gene>
<keyword evidence="8" id="KW-1185">Reference proteome</keyword>
<dbReference type="Proteomes" id="UP001632037">
    <property type="component" value="Unassembled WGS sequence"/>
</dbReference>
<feature type="region of interest" description="Disordered" evidence="5">
    <location>
        <begin position="169"/>
        <end position="190"/>
    </location>
</feature>
<feature type="region of interest" description="Disordered" evidence="5">
    <location>
        <begin position="492"/>
        <end position="524"/>
    </location>
</feature>
<evidence type="ECO:0000313" key="8">
    <source>
        <dbReference type="Proteomes" id="UP001632037"/>
    </source>
</evidence>
<dbReference type="AlphaFoldDB" id="A0ABD3F6Y7"/>
<protein>
    <recommendedName>
        <fullName evidence="6">Ubiquitin-like protease family profile domain-containing protein</fullName>
    </recommendedName>
</protein>
<dbReference type="SUPFAM" id="SSF54001">
    <property type="entry name" value="Cysteine proteinases"/>
    <property type="match status" value="1"/>
</dbReference>
<evidence type="ECO:0000256" key="1">
    <source>
        <dbReference type="ARBA" id="ARBA00005234"/>
    </source>
</evidence>
<feature type="region of interest" description="Disordered" evidence="5">
    <location>
        <begin position="248"/>
        <end position="290"/>
    </location>
</feature>
<dbReference type="PANTHER" id="PTHR46915:SF2">
    <property type="entry name" value="UBIQUITIN-LIKE PROTEASE 4"/>
    <property type="match status" value="1"/>
</dbReference>
<dbReference type="Gene3D" id="1.10.418.20">
    <property type="match status" value="1"/>
</dbReference>
<accession>A0ABD3F6Y7</accession>
<dbReference type="PANTHER" id="PTHR46915">
    <property type="entry name" value="UBIQUITIN-LIKE PROTEASE 4-RELATED"/>
    <property type="match status" value="1"/>
</dbReference>
<organism evidence="7 8">
    <name type="scientific">Phytophthora oleae</name>
    <dbReference type="NCBI Taxonomy" id="2107226"/>
    <lineage>
        <taxon>Eukaryota</taxon>
        <taxon>Sar</taxon>
        <taxon>Stramenopiles</taxon>
        <taxon>Oomycota</taxon>
        <taxon>Peronosporomycetes</taxon>
        <taxon>Peronosporales</taxon>
        <taxon>Peronosporaceae</taxon>
        <taxon>Phytophthora</taxon>
    </lineage>
</organism>
<dbReference type="GO" id="GO:0006508">
    <property type="term" value="P:proteolysis"/>
    <property type="evidence" value="ECO:0007669"/>
    <property type="project" value="UniProtKB-KW"/>
</dbReference>
<dbReference type="InterPro" id="IPR003653">
    <property type="entry name" value="Peptidase_C48_C"/>
</dbReference>
<keyword evidence="4" id="KW-0788">Thiol protease</keyword>
<dbReference type="GO" id="GO:0016926">
    <property type="term" value="P:protein desumoylation"/>
    <property type="evidence" value="ECO:0007669"/>
    <property type="project" value="UniProtKB-ARBA"/>
</dbReference>
<sequence length="813" mass="91206">MDEPRRPSRFGASRRHTHPDQRVGSSSARDSRNTNTLEFNTITTDRSGRPVLHNTSWADDGSNGFNFGDDDERKSEGSQGPGKYTSGARIKASGQSISAPGSSITSSSDSSRFGVHDGVLSKGFIPPKKQGDFLANITQRNTRMNRGTAATRKTMAYTTPVAAGSLEAASAPAPSKDISRPHTGTSGWLDRKAKPLLKPRTMSLSREKRMKLNDNERKPSSPVISHYSLRDRNKSSLFGHEPITTRPFSLRIPGTRLGKRKNTEGSAAKPIALDSDSDSEPEVQAHSTSSKDIVEEVLNDNRRNGTAKSLEEKPPAEDLEEIALKCMARIDSCDVMIGIFQCNADLLFQGDRMCMRNIRGKYEKWPFKDSYIFSFDQLQDVWRYYVSKEDEIVEIDVDEKDRIELLLDEAPYLAFKLPFPEEADQTAMKTFYDPTDSDVPKGYIIFRPTDEATGGDLVGVEGVFRSYADIHKIDGREQAKRHLQALTEDPFSYEAGRRSRRRQSNGADAESCGHSSSESEDDVDGNITVLTYPLPPCTSDIVTIIRRDVSRLKPRRYLNDNIIDYYFKRMMMDTFGENELVQEKVLFLSSHFYSRLRAGKGTTARERMEAGYKNVSTWLARSNVFKRSIIFIPINKDLHWSLAVILNPGIAGSGAIDEEAVSCIAVLDPLGSYHRKAAIIRNLRAFLRMQWENSQSNGEDEYGVERVLTMSVKAPQQENSYDCGVYVLKFAEVILKNCLELGLLGRNNGVVGRDVTDEDLEALITSSAFSGEDITATRKQIRQYIETDTSQYQLRKKEEKEKKAQASKNQQQE</sequence>
<proteinExistence type="inferred from homology"/>
<reference evidence="7 8" key="1">
    <citation type="submission" date="2024-09" db="EMBL/GenBank/DDBJ databases">
        <title>Genome sequencing and assembly of Phytophthora oleae, isolate VK10A, causative agent of rot of olive drupes.</title>
        <authorList>
            <person name="Conti Taguali S."/>
            <person name="Riolo M."/>
            <person name="La Spada F."/>
            <person name="Cacciola S.O."/>
            <person name="Dionisio G."/>
        </authorList>
    </citation>
    <scope>NUCLEOTIDE SEQUENCE [LARGE SCALE GENOMIC DNA]</scope>
    <source>
        <strain evidence="7 8">VK10A</strain>
    </source>
</reference>
<evidence type="ECO:0000256" key="5">
    <source>
        <dbReference type="SAM" id="MobiDB-lite"/>
    </source>
</evidence>
<evidence type="ECO:0000256" key="2">
    <source>
        <dbReference type="ARBA" id="ARBA00022670"/>
    </source>
</evidence>
<dbReference type="InterPro" id="IPR038765">
    <property type="entry name" value="Papain-like_cys_pep_sf"/>
</dbReference>
<comment type="caution">
    <text evidence="7">The sequence shown here is derived from an EMBL/GenBank/DDBJ whole genome shotgun (WGS) entry which is preliminary data.</text>
</comment>
<comment type="similarity">
    <text evidence="1">Belongs to the peptidase C48 family.</text>
</comment>
<keyword evidence="2" id="KW-0645">Protease</keyword>
<evidence type="ECO:0000259" key="6">
    <source>
        <dbReference type="PROSITE" id="PS50600"/>
    </source>
</evidence>
<dbReference type="PROSITE" id="PS50600">
    <property type="entry name" value="ULP_PROTEASE"/>
    <property type="match status" value="1"/>
</dbReference>
<dbReference type="Gene3D" id="3.30.310.130">
    <property type="entry name" value="Ubiquitin-related"/>
    <property type="match status" value="1"/>
</dbReference>